<organism evidence="1 2">
    <name type="scientific">Rhizobium croatiense</name>
    <dbReference type="NCBI Taxonomy" id="2867516"/>
    <lineage>
        <taxon>Bacteria</taxon>
        <taxon>Pseudomonadati</taxon>
        <taxon>Pseudomonadota</taxon>
        <taxon>Alphaproteobacteria</taxon>
        <taxon>Hyphomicrobiales</taxon>
        <taxon>Rhizobiaceae</taxon>
        <taxon>Rhizobium/Agrobacterium group</taxon>
        <taxon>Rhizobium</taxon>
    </lineage>
</organism>
<reference evidence="1 2" key="1">
    <citation type="submission" date="2021-08" db="EMBL/GenBank/DDBJ databases">
        <title>Rhizobium croatiense sp. nov. and Rhizobium redzepovicii sp. nov., two new species isolated from nodules of Phaseolus vulgaris in Croatia.</title>
        <authorList>
            <person name="Rajnovic I."/>
            <person name="Ramirez-Bahena M.H."/>
            <person name="Kajic S."/>
            <person name="Igual M.J."/>
            <person name="Peix A."/>
            <person name="Velazquez E."/>
            <person name="Sikora S."/>
        </authorList>
    </citation>
    <scope>NUCLEOTIDE SEQUENCE [LARGE SCALE GENOMIC DNA]</scope>
    <source>
        <strain evidence="1 2">13T</strain>
    </source>
</reference>
<dbReference type="Proteomes" id="UP000733858">
    <property type="component" value="Unassembled WGS sequence"/>
</dbReference>
<dbReference type="EMBL" id="JAILYJ010000009">
    <property type="protein sequence ID" value="MBY4630914.1"/>
    <property type="molecule type" value="Genomic_DNA"/>
</dbReference>
<sequence>MSILSSGLLVELDLAAFEASMVALIRPYRNGAIFRLAAPNPDAGSCTPTR</sequence>
<evidence type="ECO:0000313" key="2">
    <source>
        <dbReference type="Proteomes" id="UP000733858"/>
    </source>
</evidence>
<comment type="caution">
    <text evidence="1">The sequence shown here is derived from an EMBL/GenBank/DDBJ whole genome shotgun (WGS) entry which is preliminary data.</text>
</comment>
<name>A0ABS7M264_9HYPH</name>
<proteinExistence type="predicted"/>
<accession>A0ABS7M264</accession>
<gene>
    <name evidence="1" type="ORF">K6M89_16615</name>
</gene>
<evidence type="ECO:0000313" key="1">
    <source>
        <dbReference type="EMBL" id="MBY4630914.1"/>
    </source>
</evidence>
<keyword evidence="2" id="KW-1185">Reference proteome</keyword>
<protein>
    <submittedName>
        <fullName evidence="1">Uncharacterized protein</fullName>
    </submittedName>
</protein>